<sequence>MAESTVFVTVGTTKFDLLIKTLCQPEVLSLLEYMKYTRILMQIGKGEYIPKIEDKKIGITLEYYTLKKSIAADMQQASLVISHAGAGSIFESLNAKKQLLVVVNEMLMDNHQLELAQHLAKEGYLIYTTCEYLKETLAGIDFSNLKPYVPGNPKGITDYLDKQFGFK</sequence>
<keyword evidence="6 9" id="KW-0808">Transferase</keyword>
<dbReference type="InterPro" id="IPR007235">
    <property type="entry name" value="Glyco_trans_28_C"/>
</dbReference>
<dbReference type="Gene3D" id="3.40.50.2000">
    <property type="entry name" value="Glycogen Phosphorylase B"/>
    <property type="match status" value="1"/>
</dbReference>
<dbReference type="Pfam" id="PF04101">
    <property type="entry name" value="Glyco_tran_28_C"/>
    <property type="match status" value="1"/>
</dbReference>
<dbReference type="SUPFAM" id="SSF53756">
    <property type="entry name" value="UDP-Glycosyltransferase/glycogen phosphorylase"/>
    <property type="match status" value="1"/>
</dbReference>
<evidence type="ECO:0000256" key="3">
    <source>
        <dbReference type="ARBA" id="ARBA00012614"/>
    </source>
</evidence>
<feature type="domain" description="Glycosyl transferase family 28 C-terminal" evidence="8">
    <location>
        <begin position="5"/>
        <end position="147"/>
    </location>
</feature>
<comment type="subcellular location">
    <subcellularLocation>
        <location evidence="1">Endoplasmic reticulum</location>
    </subcellularLocation>
</comment>
<reference evidence="9 10" key="1">
    <citation type="journal article" date="2023" name="BMC Biol.">
        <title>The compact genome of the sponge Oopsacas minuta (Hexactinellida) is lacking key metazoan core genes.</title>
        <authorList>
            <person name="Santini S."/>
            <person name="Schenkelaars Q."/>
            <person name="Jourda C."/>
            <person name="Duchesne M."/>
            <person name="Belahbib H."/>
            <person name="Rocher C."/>
            <person name="Selva M."/>
            <person name="Riesgo A."/>
            <person name="Vervoort M."/>
            <person name="Leys S.P."/>
            <person name="Kodjabachian L."/>
            <person name="Le Bivic A."/>
            <person name="Borchiellini C."/>
            <person name="Claverie J.M."/>
            <person name="Renard E."/>
        </authorList>
    </citation>
    <scope>NUCLEOTIDE SEQUENCE [LARGE SCALE GENOMIC DNA]</scope>
    <source>
        <strain evidence="9">SPO-2</strain>
    </source>
</reference>
<proteinExistence type="inferred from homology"/>
<evidence type="ECO:0000313" key="10">
    <source>
        <dbReference type="Proteomes" id="UP001165289"/>
    </source>
</evidence>
<dbReference type="EC" id="2.4.1.141" evidence="3"/>
<evidence type="ECO:0000256" key="1">
    <source>
        <dbReference type="ARBA" id="ARBA00004240"/>
    </source>
</evidence>
<evidence type="ECO:0000256" key="2">
    <source>
        <dbReference type="ARBA" id="ARBA00006962"/>
    </source>
</evidence>
<dbReference type="EMBL" id="JAKMXF010000302">
    <property type="protein sequence ID" value="KAI6651681.1"/>
    <property type="molecule type" value="Genomic_DNA"/>
</dbReference>
<comment type="caution">
    <text evidence="9">The sequence shown here is derived from an EMBL/GenBank/DDBJ whole genome shotgun (WGS) entry which is preliminary data.</text>
</comment>
<dbReference type="PANTHER" id="PTHR12867">
    <property type="entry name" value="GLYCOSYL TRANSFERASE-RELATED"/>
    <property type="match status" value="1"/>
</dbReference>
<evidence type="ECO:0000256" key="6">
    <source>
        <dbReference type="ARBA" id="ARBA00022679"/>
    </source>
</evidence>
<evidence type="ECO:0000313" key="9">
    <source>
        <dbReference type="EMBL" id="KAI6651681.1"/>
    </source>
</evidence>
<evidence type="ECO:0000259" key="8">
    <source>
        <dbReference type="Pfam" id="PF04101"/>
    </source>
</evidence>
<organism evidence="9 10">
    <name type="scientific">Oopsacas minuta</name>
    <dbReference type="NCBI Taxonomy" id="111878"/>
    <lineage>
        <taxon>Eukaryota</taxon>
        <taxon>Metazoa</taxon>
        <taxon>Porifera</taxon>
        <taxon>Hexactinellida</taxon>
        <taxon>Hexasterophora</taxon>
        <taxon>Lyssacinosida</taxon>
        <taxon>Leucopsacidae</taxon>
        <taxon>Oopsacas</taxon>
    </lineage>
</organism>
<dbReference type="GO" id="GO:0006488">
    <property type="term" value="P:dolichol-linked oligosaccharide biosynthetic process"/>
    <property type="evidence" value="ECO:0007669"/>
    <property type="project" value="InterPro"/>
</dbReference>
<evidence type="ECO:0000256" key="7">
    <source>
        <dbReference type="ARBA" id="ARBA00022824"/>
    </source>
</evidence>
<keyword evidence="10" id="KW-1185">Reference proteome</keyword>
<dbReference type="PANTHER" id="PTHR12867:SF6">
    <property type="entry name" value="N-ACETYLGLUCOSAMINYLDIPHOSPHODOLICHOL N-ACETYLGLUCOSAMINYLTRANSFERASE"/>
    <property type="match status" value="1"/>
</dbReference>
<accession>A0AAV7JS07</accession>
<dbReference type="GO" id="GO:0004577">
    <property type="term" value="F:N-acetylglucosaminyldiphosphodolichol N-acetylglucosaminyltransferase activity"/>
    <property type="evidence" value="ECO:0007669"/>
    <property type="project" value="UniProtKB-EC"/>
</dbReference>
<keyword evidence="7" id="KW-0256">Endoplasmic reticulum</keyword>
<gene>
    <name evidence="9" type="ORF">LOD99_4929</name>
</gene>
<dbReference type="AlphaFoldDB" id="A0AAV7JS07"/>
<name>A0AAV7JS07_9METZ</name>
<comment type="similarity">
    <text evidence="2">Belongs to the glycosyltransferase 28 family.</text>
</comment>
<keyword evidence="5" id="KW-0328">Glycosyltransferase</keyword>
<evidence type="ECO:0000256" key="5">
    <source>
        <dbReference type="ARBA" id="ARBA00022676"/>
    </source>
</evidence>
<dbReference type="Proteomes" id="UP001165289">
    <property type="component" value="Unassembled WGS sequence"/>
</dbReference>
<evidence type="ECO:0000256" key="4">
    <source>
        <dbReference type="ARBA" id="ARBA00017468"/>
    </source>
</evidence>
<dbReference type="GO" id="GO:0005783">
    <property type="term" value="C:endoplasmic reticulum"/>
    <property type="evidence" value="ECO:0007669"/>
    <property type="project" value="UniProtKB-SubCell"/>
</dbReference>
<protein>
    <recommendedName>
        <fullName evidence="4">UDP-N-acetylglucosamine transferase subunit ALG13</fullName>
        <ecNumber evidence="3">2.4.1.141</ecNumber>
    </recommendedName>
</protein>
<dbReference type="InterPro" id="IPR039042">
    <property type="entry name" value="Alg13-like"/>
</dbReference>